<organism evidence="3 4">
    <name type="scientific">Euplotes crassus</name>
    <dbReference type="NCBI Taxonomy" id="5936"/>
    <lineage>
        <taxon>Eukaryota</taxon>
        <taxon>Sar</taxon>
        <taxon>Alveolata</taxon>
        <taxon>Ciliophora</taxon>
        <taxon>Intramacronucleata</taxon>
        <taxon>Spirotrichea</taxon>
        <taxon>Hypotrichia</taxon>
        <taxon>Euplotida</taxon>
        <taxon>Euplotidae</taxon>
        <taxon>Moneuplotes</taxon>
    </lineage>
</organism>
<accession>A0AAD2D8W6</accession>
<gene>
    <name evidence="3" type="ORF">ECRASSUSDP1_LOCUS26788</name>
</gene>
<feature type="region of interest" description="Disordered" evidence="2">
    <location>
        <begin position="348"/>
        <end position="458"/>
    </location>
</feature>
<comment type="caution">
    <text evidence="3">The sequence shown here is derived from an EMBL/GenBank/DDBJ whole genome shotgun (WGS) entry which is preliminary data.</text>
</comment>
<evidence type="ECO:0000313" key="4">
    <source>
        <dbReference type="Proteomes" id="UP001295684"/>
    </source>
</evidence>
<keyword evidence="1" id="KW-0175">Coiled coil</keyword>
<evidence type="ECO:0000256" key="2">
    <source>
        <dbReference type="SAM" id="MobiDB-lite"/>
    </source>
</evidence>
<protein>
    <submittedName>
        <fullName evidence="3">Uncharacterized protein</fullName>
    </submittedName>
</protein>
<feature type="region of interest" description="Disordered" evidence="2">
    <location>
        <begin position="290"/>
        <end position="314"/>
    </location>
</feature>
<feature type="compositionally biased region" description="Basic and acidic residues" evidence="2">
    <location>
        <begin position="368"/>
        <end position="390"/>
    </location>
</feature>
<sequence>MADLASFDGDAGSDNSENAMQYQQNTDSVYKKVHKDQEDLLKEMMLNSQQNLEKCSKLEEENKNFFERNRDLKESLYSLAEKVDKRDQDLSEVVDKLTELENELELSKIENIQLRSQLERKENIEHKKRKTHTHTSFMQKNESSDEEEEERKSMNYRSQATHKSVRLSKQDMSILAMSENKDDVNDKFSGKVTEIKEMVLGITENMTESFNGIKAMVEEQDKEILANHKMLLRIDNQIKSVCNELAHYNMTKEEHELLINELVKETQENHKALLVMKGALNSARTLQTSTSRVTDVGQNQLSTPTDVKPVNENIDPKRGSVLEISDFNGIDNDVGLGDGILEDLDHVESEEEIRSQSFEDEEEEIDEINIKPEQEENKIKETDSQHKDSDQMQSAEEMDVVEDSKADREKEMEDKFKKVLRPLNSMMSSTSSLSKKASLLNKEAKQDSSMRRSATIDSSNRYQYGRNSVTRSTLVMEKIMEDRYTRLNSDKKKKPMFLINETTDSEETGEKKYQHEPMDDFQKLKKEYFKLTIIIKAMQERIRREDYNVEEIWAKVGYDLDIDQYSSFVANHLDEVKEDIHRRRTQDASTEFSSRTSKRMNAEEYSNLAEMISIKAEIYQNILKHQAKYKRQITGSSLADIDSEEEDTEDEYDDIFEDSHPLIRHIKWAYYSFCRKGRDLYRYVI</sequence>
<feature type="region of interest" description="Disordered" evidence="2">
    <location>
        <begin position="1"/>
        <end position="28"/>
    </location>
</feature>
<feature type="compositionally biased region" description="Polar residues" evidence="2">
    <location>
        <begin position="290"/>
        <end position="305"/>
    </location>
</feature>
<reference evidence="3" key="1">
    <citation type="submission" date="2023-07" db="EMBL/GenBank/DDBJ databases">
        <authorList>
            <consortium name="AG Swart"/>
            <person name="Singh M."/>
            <person name="Singh A."/>
            <person name="Seah K."/>
            <person name="Emmerich C."/>
        </authorList>
    </citation>
    <scope>NUCLEOTIDE SEQUENCE</scope>
    <source>
        <strain evidence="3">DP1</strain>
    </source>
</reference>
<keyword evidence="4" id="KW-1185">Reference proteome</keyword>
<feature type="compositionally biased region" description="Acidic residues" evidence="2">
    <location>
        <begin position="358"/>
        <end position="367"/>
    </location>
</feature>
<evidence type="ECO:0000256" key="1">
    <source>
        <dbReference type="SAM" id="Coils"/>
    </source>
</evidence>
<feature type="compositionally biased region" description="Polar residues" evidence="2">
    <location>
        <begin position="13"/>
        <end position="28"/>
    </location>
</feature>
<proteinExistence type="predicted"/>
<dbReference type="Proteomes" id="UP001295684">
    <property type="component" value="Unassembled WGS sequence"/>
</dbReference>
<dbReference type="EMBL" id="CAMPGE010027623">
    <property type="protein sequence ID" value="CAI2385237.1"/>
    <property type="molecule type" value="Genomic_DNA"/>
</dbReference>
<feature type="region of interest" description="Disordered" evidence="2">
    <location>
        <begin position="123"/>
        <end position="163"/>
    </location>
</feature>
<evidence type="ECO:0000313" key="3">
    <source>
        <dbReference type="EMBL" id="CAI2385237.1"/>
    </source>
</evidence>
<dbReference type="AlphaFoldDB" id="A0AAD2D8W6"/>
<feature type="compositionally biased region" description="Low complexity" evidence="2">
    <location>
        <begin position="423"/>
        <end position="441"/>
    </location>
</feature>
<feature type="coiled-coil region" evidence="1">
    <location>
        <begin position="41"/>
        <end position="117"/>
    </location>
</feature>
<name>A0AAD2D8W6_EUPCR</name>
<feature type="compositionally biased region" description="Basic and acidic residues" evidence="2">
    <location>
        <begin position="402"/>
        <end position="417"/>
    </location>
</feature>